<dbReference type="NCBIfam" id="TIGR01537">
    <property type="entry name" value="portal_HK97"/>
    <property type="match status" value="1"/>
</dbReference>
<dbReference type="InterPro" id="IPR006427">
    <property type="entry name" value="Portal_HK97"/>
</dbReference>
<protein>
    <submittedName>
        <fullName evidence="2">Phage portal protein</fullName>
    </submittedName>
</protein>
<proteinExistence type="predicted"/>
<evidence type="ECO:0000313" key="2">
    <source>
        <dbReference type="EMBL" id="QDF71876.1"/>
    </source>
</evidence>
<reference evidence="2 3" key="1">
    <citation type="submission" date="2019-06" db="EMBL/GenBank/DDBJ databases">
        <title>Whole geneome sequnce of Mycobacteroides chelonae M77 isolated from bovine milk from Meghalaya, India.</title>
        <authorList>
            <person name="Vise E."/>
            <person name="Das S."/>
            <person name="Garg A."/>
            <person name="Ghatak S."/>
            <person name="Shakuntala I."/>
            <person name="Milton A.A.P."/>
            <person name="Karam A."/>
            <person name="Sanjukta R."/>
            <person name="Puro K."/>
            <person name="Sen A."/>
        </authorList>
    </citation>
    <scope>NUCLEOTIDE SEQUENCE [LARGE SCALE GENOMIC DNA]</scope>
    <source>
        <strain evidence="2 3">M77</strain>
    </source>
</reference>
<dbReference type="AlphaFoldDB" id="A0AB73U4Y2"/>
<sequence>MGFVVSAGEVQRLGRLDSPKPARLAIGGLSQDYLQIWRKHYAVRTTVSYLARNIAQLGLHVYRRHGDNERERLTNHPLAQLIRQPNGWTTRYRMLEALVHDLGIFDASYLRKVKTDNGLGLIRLDPMRVLPKGDNWFYPEVFELRGSKGTIRIPSEEVVFFRGYNGGSSDVGGVPPIEALREVLEESHNASVMRSQVLRNGARTSGYIERPPGVKWSDEAKIGFKSEWQAQYAGDGPQAGGTPILEDGMKFVEANQTPKDLQYIEARKLTREEVAAAYYIPPPMLGLLDNATFSNITEQHRMLYQDTLGPWLAMICDEIALQLVPDMSDNSDLYVEFNLDEKLRGNFEQRQEAIQKSTGAPWRTRNEARALENLPPIEGGDELVQPLNVTQNGDDEPTPAQADPMVTPRPVDATGADESEE</sequence>
<dbReference type="RefSeq" id="WP_075908171.1">
    <property type="nucleotide sequence ID" value="NZ_CP041150.1"/>
</dbReference>
<dbReference type="EMBL" id="CP041150">
    <property type="protein sequence ID" value="QDF71876.1"/>
    <property type="molecule type" value="Genomic_DNA"/>
</dbReference>
<evidence type="ECO:0000256" key="1">
    <source>
        <dbReference type="SAM" id="MobiDB-lite"/>
    </source>
</evidence>
<dbReference type="InterPro" id="IPR006944">
    <property type="entry name" value="Phage/GTA_portal"/>
</dbReference>
<evidence type="ECO:0000313" key="3">
    <source>
        <dbReference type="Proteomes" id="UP000317728"/>
    </source>
</evidence>
<dbReference type="Pfam" id="PF04860">
    <property type="entry name" value="Phage_portal"/>
    <property type="match status" value="1"/>
</dbReference>
<accession>A0AB73U4Y2</accession>
<dbReference type="Proteomes" id="UP000317728">
    <property type="component" value="Chromosome"/>
</dbReference>
<name>A0AB73U4Y2_MYCCH</name>
<gene>
    <name evidence="2" type="ORF">FJK96_18095</name>
</gene>
<feature type="region of interest" description="Disordered" evidence="1">
    <location>
        <begin position="375"/>
        <end position="421"/>
    </location>
</feature>
<organism evidence="2 3">
    <name type="scientific">Mycobacteroides chelonae</name>
    <name type="common">Mycobacterium chelonae</name>
    <dbReference type="NCBI Taxonomy" id="1774"/>
    <lineage>
        <taxon>Bacteria</taxon>
        <taxon>Bacillati</taxon>
        <taxon>Actinomycetota</taxon>
        <taxon>Actinomycetes</taxon>
        <taxon>Mycobacteriales</taxon>
        <taxon>Mycobacteriaceae</taxon>
        <taxon>Mycobacteroides</taxon>
    </lineage>
</organism>